<feature type="region of interest" description="Disordered" evidence="1">
    <location>
        <begin position="61"/>
        <end position="84"/>
    </location>
</feature>
<name>A0AAW1G3Z9_ZOAVI</name>
<keyword evidence="3" id="KW-1185">Reference proteome</keyword>
<protein>
    <submittedName>
        <fullName evidence="2">Uncharacterized protein</fullName>
    </submittedName>
</protein>
<evidence type="ECO:0000313" key="3">
    <source>
        <dbReference type="Proteomes" id="UP001488805"/>
    </source>
</evidence>
<proteinExistence type="predicted"/>
<feature type="region of interest" description="Disordered" evidence="1">
    <location>
        <begin position="116"/>
        <end position="140"/>
    </location>
</feature>
<reference evidence="2 3" key="1">
    <citation type="journal article" date="2024" name="Genome Biol. Evol.">
        <title>Chromosome-level genome assembly of the viviparous eelpout Zoarces viviparus.</title>
        <authorList>
            <person name="Fuhrmann N."/>
            <person name="Brasseur M.V."/>
            <person name="Bakowski C.E."/>
            <person name="Podsiadlowski L."/>
            <person name="Prost S."/>
            <person name="Krehenwinkel H."/>
            <person name="Mayer C."/>
        </authorList>
    </citation>
    <scope>NUCLEOTIDE SEQUENCE [LARGE SCALE GENOMIC DNA]</scope>
    <source>
        <strain evidence="2">NO-MEL_2022_Ind0_liver</strain>
    </source>
</reference>
<sequence length="140" mass="15014">MATNPAPAFNLKPLRGGAYAASKGPAASRAVQRREGGWLGFQRRALTADLRHIVGSLRGEAATGTHGAEHTEEYESHHQLTEDSLHNVSRSNVDVVAHLSAAKSFGDSLKIKRQLNVPNRERLPLSSNGAEPPDSSSPDE</sequence>
<dbReference type="AlphaFoldDB" id="A0AAW1G3Z9"/>
<evidence type="ECO:0000256" key="1">
    <source>
        <dbReference type="SAM" id="MobiDB-lite"/>
    </source>
</evidence>
<evidence type="ECO:0000313" key="2">
    <source>
        <dbReference type="EMBL" id="KAK9542012.1"/>
    </source>
</evidence>
<gene>
    <name evidence="2" type="ORF">VZT92_002015</name>
</gene>
<dbReference type="Proteomes" id="UP001488805">
    <property type="component" value="Unassembled WGS sequence"/>
</dbReference>
<comment type="caution">
    <text evidence="2">The sequence shown here is derived from an EMBL/GenBank/DDBJ whole genome shotgun (WGS) entry which is preliminary data.</text>
</comment>
<accession>A0AAW1G3Z9</accession>
<feature type="compositionally biased region" description="Basic and acidic residues" evidence="1">
    <location>
        <begin position="67"/>
        <end position="84"/>
    </location>
</feature>
<organism evidence="2 3">
    <name type="scientific">Zoarces viviparus</name>
    <name type="common">Viviparous eelpout</name>
    <name type="synonym">Blennius viviparus</name>
    <dbReference type="NCBI Taxonomy" id="48416"/>
    <lineage>
        <taxon>Eukaryota</taxon>
        <taxon>Metazoa</taxon>
        <taxon>Chordata</taxon>
        <taxon>Craniata</taxon>
        <taxon>Vertebrata</taxon>
        <taxon>Euteleostomi</taxon>
        <taxon>Actinopterygii</taxon>
        <taxon>Neopterygii</taxon>
        <taxon>Teleostei</taxon>
        <taxon>Neoteleostei</taxon>
        <taxon>Acanthomorphata</taxon>
        <taxon>Eupercaria</taxon>
        <taxon>Perciformes</taxon>
        <taxon>Cottioidei</taxon>
        <taxon>Zoarcales</taxon>
        <taxon>Zoarcidae</taxon>
        <taxon>Zoarcinae</taxon>
        <taxon>Zoarces</taxon>
    </lineage>
</organism>
<dbReference type="EMBL" id="JBCEZU010000002">
    <property type="protein sequence ID" value="KAK9542012.1"/>
    <property type="molecule type" value="Genomic_DNA"/>
</dbReference>